<protein>
    <submittedName>
        <fullName evidence="1">Phage protease</fullName>
    </submittedName>
</protein>
<proteinExistence type="predicted"/>
<organism evidence="1 2">
    <name type="scientific">Larsenimonas suaedae</name>
    <dbReference type="NCBI Taxonomy" id="1851019"/>
    <lineage>
        <taxon>Bacteria</taxon>
        <taxon>Pseudomonadati</taxon>
        <taxon>Pseudomonadota</taxon>
        <taxon>Gammaproteobacteria</taxon>
        <taxon>Oceanospirillales</taxon>
        <taxon>Halomonadaceae</taxon>
        <taxon>Larsenimonas</taxon>
    </lineage>
</organism>
<keyword evidence="2" id="KW-1185">Reference proteome</keyword>
<evidence type="ECO:0000313" key="1">
    <source>
        <dbReference type="EMBL" id="MDR5895343.1"/>
    </source>
</evidence>
<gene>
    <name evidence="1" type="ORF">QC825_04535</name>
</gene>
<keyword evidence="1" id="KW-0645">Protease</keyword>
<dbReference type="Proteomes" id="UP001269375">
    <property type="component" value="Unassembled WGS sequence"/>
</dbReference>
<dbReference type="InterPro" id="IPR012106">
    <property type="entry name" value="Phage_Mu_Gp1"/>
</dbReference>
<keyword evidence="1" id="KW-0378">Hydrolase</keyword>
<comment type="caution">
    <text evidence="1">The sequence shown here is derived from an EMBL/GenBank/DDBJ whole genome shotgun (WGS) entry which is preliminary data.</text>
</comment>
<dbReference type="RefSeq" id="WP_309619132.1">
    <property type="nucleotide sequence ID" value="NZ_JAMLJI010000001.1"/>
</dbReference>
<dbReference type="EMBL" id="JARWAO010000002">
    <property type="protein sequence ID" value="MDR5895343.1"/>
    <property type="molecule type" value="Genomic_DNA"/>
</dbReference>
<dbReference type="GO" id="GO:0006508">
    <property type="term" value="P:proteolysis"/>
    <property type="evidence" value="ECO:0007669"/>
    <property type="project" value="UniProtKB-KW"/>
</dbReference>
<sequence>MALTNTPAINTAVTDIAAARARRGASEATPPKETTVDREKLIAAPGLANDAIDEQINQKIAALKAGSDDTEALRKVLDANAVAA</sequence>
<name>A0ABU1GTJ0_9GAMM</name>
<evidence type="ECO:0000313" key="2">
    <source>
        <dbReference type="Proteomes" id="UP001269375"/>
    </source>
</evidence>
<dbReference type="Pfam" id="PF10123">
    <property type="entry name" value="Mu-like_Pro"/>
    <property type="match status" value="1"/>
</dbReference>
<accession>A0ABU1GTJ0</accession>
<reference evidence="1 2" key="1">
    <citation type="submission" date="2023-04" db="EMBL/GenBank/DDBJ databases">
        <title>A long-awaited taxogenomic arrangement of the family Halomonadaceae.</title>
        <authorList>
            <person name="De La Haba R."/>
            <person name="Chuvochina M."/>
            <person name="Wittouck S."/>
            <person name="Arahal D.R."/>
            <person name="Sanchez-Porro C."/>
            <person name="Hugenholtz P."/>
            <person name="Ventosa A."/>
        </authorList>
    </citation>
    <scope>NUCLEOTIDE SEQUENCE [LARGE SCALE GENOMIC DNA]</scope>
    <source>
        <strain evidence="1 2">DSM 22428</strain>
    </source>
</reference>
<dbReference type="GO" id="GO:0008233">
    <property type="term" value="F:peptidase activity"/>
    <property type="evidence" value="ECO:0007669"/>
    <property type="project" value="UniProtKB-KW"/>
</dbReference>